<comment type="similarity">
    <text evidence="1">Belongs to the glycosyltransferase group 1 family. Glycosyltransferase 4 subfamily.</text>
</comment>
<organism evidence="6 7">
    <name type="scientific">Gordonia rubripertincta</name>
    <name type="common">Rhodococcus corallinus</name>
    <dbReference type="NCBI Taxonomy" id="36822"/>
    <lineage>
        <taxon>Bacteria</taxon>
        <taxon>Bacillati</taxon>
        <taxon>Actinomycetota</taxon>
        <taxon>Actinomycetes</taxon>
        <taxon>Mycobacteriales</taxon>
        <taxon>Gordoniaceae</taxon>
        <taxon>Gordonia</taxon>
    </lineage>
</organism>
<keyword evidence="3" id="KW-0808">Transferase</keyword>
<dbReference type="PANTHER" id="PTHR12526:SF640">
    <property type="entry name" value="COLANIC ACID BIOSYNTHESIS GLYCOSYLTRANSFERASE WCAL-RELATED"/>
    <property type="match status" value="1"/>
</dbReference>
<feature type="domain" description="Glycosyl transferase family 1" evidence="4">
    <location>
        <begin position="191"/>
        <end position="348"/>
    </location>
</feature>
<dbReference type="InterPro" id="IPR028098">
    <property type="entry name" value="Glyco_trans_4-like_N"/>
</dbReference>
<dbReference type="RefSeq" id="WP_301570783.1">
    <property type="nucleotide sequence ID" value="NZ_JAPWIE010000002.1"/>
</dbReference>
<dbReference type="CDD" id="cd03801">
    <property type="entry name" value="GT4_PimA-like"/>
    <property type="match status" value="1"/>
</dbReference>
<dbReference type="InterPro" id="IPR001296">
    <property type="entry name" value="Glyco_trans_1"/>
</dbReference>
<evidence type="ECO:0000256" key="3">
    <source>
        <dbReference type="ARBA" id="ARBA00022679"/>
    </source>
</evidence>
<proteinExistence type="inferred from homology"/>
<feature type="domain" description="Glycosyltransferase subfamily 4-like N-terminal" evidence="5">
    <location>
        <begin position="18"/>
        <end position="183"/>
    </location>
</feature>
<dbReference type="PANTHER" id="PTHR12526">
    <property type="entry name" value="GLYCOSYLTRANSFERASE"/>
    <property type="match status" value="1"/>
</dbReference>
<dbReference type="EMBL" id="JAPWIE010000002">
    <property type="protein sequence ID" value="MCZ4549999.1"/>
    <property type="molecule type" value="Genomic_DNA"/>
</dbReference>
<keyword evidence="2" id="KW-0328">Glycosyltransferase</keyword>
<evidence type="ECO:0000313" key="7">
    <source>
        <dbReference type="Proteomes" id="UP001067235"/>
    </source>
</evidence>
<reference evidence="6" key="1">
    <citation type="submission" date="2022-12" db="EMBL/GenBank/DDBJ databases">
        <authorList>
            <person name="Krivoruchko A.V."/>
            <person name="Elkin A."/>
        </authorList>
    </citation>
    <scope>NUCLEOTIDE SEQUENCE</scope>
    <source>
        <strain evidence="6">IEGM 1388</strain>
    </source>
</reference>
<evidence type="ECO:0000256" key="1">
    <source>
        <dbReference type="ARBA" id="ARBA00009481"/>
    </source>
</evidence>
<comment type="caution">
    <text evidence="6">The sequence shown here is derived from an EMBL/GenBank/DDBJ whole genome shotgun (WGS) entry which is preliminary data.</text>
</comment>
<evidence type="ECO:0000313" key="6">
    <source>
        <dbReference type="EMBL" id="MCZ4549999.1"/>
    </source>
</evidence>
<name>A0ABT4MT44_GORRU</name>
<evidence type="ECO:0000256" key="2">
    <source>
        <dbReference type="ARBA" id="ARBA00022676"/>
    </source>
</evidence>
<dbReference type="Proteomes" id="UP001067235">
    <property type="component" value="Unassembled WGS sequence"/>
</dbReference>
<dbReference type="Pfam" id="PF00534">
    <property type="entry name" value="Glycos_transf_1"/>
    <property type="match status" value="1"/>
</dbReference>
<dbReference type="Gene3D" id="3.40.50.2000">
    <property type="entry name" value="Glycogen Phosphorylase B"/>
    <property type="match status" value="2"/>
</dbReference>
<sequence>MREVLLLCWRDSDHPQGGGSERYLERVGAELARSGVEVTLRTARYPGSAASEVRDGITISRGGGRLGVYPSALAAIVAGRFGRGPLAGIRPDVVIDTQNGIPFFARWVAGAPVVVLVHHCHRRQWPVAGAMLGKVGWFIESRMSPWVHRHSQYLTVSLPSAEDLDEMGIGAERVAVVRAGTDPVPETEPRGTESPRLCVLSRLVPHKQIEHALEVMARLSTTHPDVVLDVIGDGWWSEQLRARATELRVDDRVLFHGHLSESDKHRVLAGAALHVMPSRTEGWGLAVVEAAGHGVPTIGYRSSRGLTDSVVDGVTGVLVDDIDELAAATAQLLDDPAWCRELGEKANQRAEGYSWPVAASGVTHVLTEAAAGRRVSGLVQG</sequence>
<dbReference type="Pfam" id="PF13439">
    <property type="entry name" value="Glyco_transf_4"/>
    <property type="match status" value="1"/>
</dbReference>
<evidence type="ECO:0000259" key="4">
    <source>
        <dbReference type="Pfam" id="PF00534"/>
    </source>
</evidence>
<protein>
    <submittedName>
        <fullName evidence="6">Glycosyltransferase family 4 protein</fullName>
    </submittedName>
</protein>
<dbReference type="SUPFAM" id="SSF53756">
    <property type="entry name" value="UDP-Glycosyltransferase/glycogen phosphorylase"/>
    <property type="match status" value="1"/>
</dbReference>
<gene>
    <name evidence="6" type="ORF">O4213_08390</name>
</gene>
<evidence type="ECO:0000259" key="5">
    <source>
        <dbReference type="Pfam" id="PF13439"/>
    </source>
</evidence>
<keyword evidence="7" id="KW-1185">Reference proteome</keyword>
<accession>A0ABT4MT44</accession>